<dbReference type="OrthoDB" id="2249663at2"/>
<feature type="transmembrane region" description="Helical" evidence="2">
    <location>
        <begin position="6"/>
        <end position="23"/>
    </location>
</feature>
<proteinExistence type="predicted"/>
<dbReference type="eggNOG" id="ENOG50327YU">
    <property type="taxonomic scope" value="Bacteria"/>
</dbReference>
<dbReference type="RefSeq" id="WP_003546971.1">
    <property type="nucleotide sequence ID" value="NC_006814.3"/>
</dbReference>
<name>Q5FKM0_LACAC</name>
<dbReference type="STRING" id="272621.LBA0895"/>
<dbReference type="Proteomes" id="UP000006381">
    <property type="component" value="Chromosome"/>
</dbReference>
<keyword evidence="2" id="KW-1133">Transmembrane helix</keyword>
<protein>
    <submittedName>
        <fullName evidence="3">Putative capsid protein</fullName>
    </submittedName>
</protein>
<feature type="region of interest" description="Disordered" evidence="1">
    <location>
        <begin position="69"/>
        <end position="107"/>
    </location>
</feature>
<dbReference type="HOGENOM" id="CLU_1270946_0_0_9"/>
<evidence type="ECO:0000256" key="2">
    <source>
        <dbReference type="SAM" id="Phobius"/>
    </source>
</evidence>
<feature type="transmembrane region" description="Helical" evidence="2">
    <location>
        <begin position="44"/>
        <end position="66"/>
    </location>
</feature>
<dbReference type="PATRIC" id="fig|272621.13.peg.855"/>
<evidence type="ECO:0000256" key="1">
    <source>
        <dbReference type="SAM" id="MobiDB-lite"/>
    </source>
</evidence>
<evidence type="ECO:0000313" key="4">
    <source>
        <dbReference type="Proteomes" id="UP000006381"/>
    </source>
</evidence>
<evidence type="ECO:0000313" key="3">
    <source>
        <dbReference type="EMBL" id="AAV42754.1"/>
    </source>
</evidence>
<dbReference type="DNASU" id="3251820"/>
<keyword evidence="2" id="KW-0812">Transmembrane</keyword>
<keyword evidence="2" id="KW-0472">Membrane</keyword>
<accession>Q5FKM0</accession>
<dbReference type="BioCyc" id="LACI272621:G1G49-904-MONOMER"/>
<gene>
    <name evidence="3" type="ordered locus">LBA0895</name>
</gene>
<reference evidence="3 4" key="1">
    <citation type="journal article" date="2005" name="Proc. Natl. Acad. Sci. U.S.A.">
        <title>Complete genome sequence of the probiotic lactic acid bacterium Lactobacillus acidophilus NCFM.</title>
        <authorList>
            <person name="Altermann E."/>
            <person name="Russell W.M."/>
            <person name="Azcarate-Peril M.A."/>
            <person name="Barrangou R."/>
            <person name="Buck B.L."/>
            <person name="McAuliffe O."/>
            <person name="Souther N."/>
            <person name="Dobson A."/>
            <person name="Duong T."/>
            <person name="Callanan M."/>
            <person name="Lick S."/>
            <person name="Hamrick A."/>
            <person name="Cano R."/>
            <person name="Klaenhammer T.R."/>
        </authorList>
    </citation>
    <scope>NUCLEOTIDE SEQUENCE [LARGE SCALE GENOMIC DNA]</scope>
    <source>
        <strain evidence="4">ATCC 700396 / NCK56 / N2 / NCFM</strain>
    </source>
</reference>
<keyword evidence="4" id="KW-1185">Reference proteome</keyword>
<organism evidence="4">
    <name type="scientific">Lactobacillus acidophilus (strain ATCC 700396 / NCK56 / N2 / NCFM)</name>
    <dbReference type="NCBI Taxonomy" id="272621"/>
    <lineage>
        <taxon>Bacteria</taxon>
        <taxon>Bacillati</taxon>
        <taxon>Bacillota</taxon>
        <taxon>Bacilli</taxon>
        <taxon>Lactobacillales</taxon>
        <taxon>Lactobacillaceae</taxon>
        <taxon>Lactobacillus</taxon>
    </lineage>
</organism>
<dbReference type="AlphaFoldDB" id="Q5FKM0"/>
<sequence>MFTYLLITIFGIGLLIWAFWYDKNMFKPEKKKNGKMTKPLHTRWYFWVLVVFSIVGGIGNMLGLGADDDDSDNNSAQTVQTSKKAKQSKAENHSKAKKSGTKKSKEISDEEKEAAALLLLRKNFKGKAKVWYDSDNKAFMIQPTGTEFKEELLDIIATQDTSDWKDLTDSMDSLSRSLYKNLQLADFVSIVNPDNPDKVLYSSLNGHSEYDFLKDDE</sequence>
<dbReference type="KEGG" id="lac:LBA0895"/>
<dbReference type="EMBL" id="CP000033">
    <property type="protein sequence ID" value="AAV42754.1"/>
    <property type="molecule type" value="Genomic_DNA"/>
</dbReference>